<feature type="transmembrane region" description="Helical" evidence="7">
    <location>
        <begin position="27"/>
        <end position="51"/>
    </location>
</feature>
<dbReference type="SUPFAM" id="SSF161098">
    <property type="entry name" value="MetI-like"/>
    <property type="match status" value="2"/>
</dbReference>
<feature type="domain" description="ABC transmembrane type-1" evidence="8">
    <location>
        <begin position="83"/>
        <end position="299"/>
    </location>
</feature>
<dbReference type="STRING" id="1150864.MILUP08_43149"/>
<feature type="transmembrane region" description="Helical" evidence="7">
    <location>
        <begin position="227"/>
        <end position="247"/>
    </location>
</feature>
<dbReference type="InterPro" id="IPR050809">
    <property type="entry name" value="UgpAE/MalFG_permease"/>
</dbReference>
<dbReference type="PANTHER" id="PTHR43227">
    <property type="entry name" value="BLL4140 PROTEIN"/>
    <property type="match status" value="1"/>
</dbReference>
<keyword evidence="5 7" id="KW-1133">Transmembrane helix</keyword>
<comment type="subcellular location">
    <subcellularLocation>
        <location evidence="1">Cell membrane</location>
        <topology evidence="1">Multi-pass membrane protein</topology>
    </subcellularLocation>
</comment>
<feature type="transmembrane region" description="Helical" evidence="7">
    <location>
        <begin position="282"/>
        <end position="303"/>
    </location>
</feature>
<feature type="transmembrane region" description="Helical" evidence="7">
    <location>
        <begin position="327"/>
        <end position="348"/>
    </location>
</feature>
<evidence type="ECO:0000256" key="3">
    <source>
        <dbReference type="ARBA" id="ARBA00022475"/>
    </source>
</evidence>
<feature type="transmembrane region" description="Helical" evidence="7">
    <location>
        <begin position="87"/>
        <end position="107"/>
    </location>
</feature>
<evidence type="ECO:0000313" key="10">
    <source>
        <dbReference type="Proteomes" id="UP000003448"/>
    </source>
</evidence>
<dbReference type="PANTHER" id="PTHR43227:SF8">
    <property type="entry name" value="DIACETYLCHITOBIOSE UPTAKE SYSTEM PERMEASE PROTEIN DASB"/>
    <property type="match status" value="1"/>
</dbReference>
<reference evidence="10" key="1">
    <citation type="journal article" date="2012" name="J. Bacteriol.">
        <title>Genome Sequence of Micromonospora lupini Lupac 08, Isolated from Root Nodules of Lupinus angustifolius.</title>
        <authorList>
            <person name="Alonso-Vega P."/>
            <person name="Normand P."/>
            <person name="Bacigalupe R."/>
            <person name="Pujic P."/>
            <person name="Lajus A."/>
            <person name="Vallenet D."/>
            <person name="Carro L."/>
            <person name="Coll P."/>
            <person name="Trujillo M.E."/>
        </authorList>
    </citation>
    <scope>NUCLEOTIDE SEQUENCE [LARGE SCALE GENOMIC DNA]</scope>
    <source>
        <strain evidence="10">Lupac 08</strain>
    </source>
</reference>
<keyword evidence="10" id="KW-1185">Reference proteome</keyword>
<evidence type="ECO:0000256" key="5">
    <source>
        <dbReference type="ARBA" id="ARBA00022989"/>
    </source>
</evidence>
<dbReference type="eggNOG" id="COG0395">
    <property type="taxonomic scope" value="Bacteria"/>
</dbReference>
<sequence>MNEVKVLGELTVLDDVGPPRRGRAYPAAGATSALLLPAALLLGALVLWPVLRTLHASVTSDGRWVGAEHFRAALAAPGTGAVVGRTVLWAVLVPAVVTALGYLFAVASRRSEEGGLVRLILLVPVALPLVVTGVTFRLMYDPDPTRGLATLLAARLTGRSADDAPQLLGPGLVTVALMSAFVWAWVGLAVLVFRAALDRLPPSLADAVRAYGGGRRHVLWDAQWRPLLLRTVAVVFALVALGTSRTFDLILVMTPGSVRDDAAVLALRVWQTSGGTTTGQGAALGVVWLVAVVAGMLVAAFFVRQAWPPPRVEATPGPAPTTPPRRLFRLLAAGGAVVWLIPLVVLVATSAHGQVDAAARGWWSAPPGTGSYAALLGGDELWRALGFTLLLATVVTATVLVVALLAAYPLAWLTGPAAQATGLLLMAATVVPVQVIAGPVNEVLGVVLSSGTARGLALVHVALGVPFAVLVLRNAFADLPAEQVRGARLGGRRWWGTLHRLARHNLPAVVAVSVLEFVQVWNDLAVGLLFSGPEATPVGLFLAGQSRGFVSNSGVLAAGSVLASVLPVVLMVLARRQLVAGLVSGGVR</sequence>
<protein>
    <submittedName>
        <fullName evidence="9">ABC-type sugar transport system, permease component</fullName>
    </submittedName>
</protein>
<feature type="transmembrane region" description="Helical" evidence="7">
    <location>
        <begin position="457"/>
        <end position="476"/>
    </location>
</feature>
<dbReference type="PROSITE" id="PS50928">
    <property type="entry name" value="ABC_TM1"/>
    <property type="match status" value="2"/>
</dbReference>
<dbReference type="RefSeq" id="WP_007459469.1">
    <property type="nucleotide sequence ID" value="NZ_HF570108.1"/>
</dbReference>
<dbReference type="AlphaFoldDB" id="I0L347"/>
<accession>I0L347</accession>
<dbReference type="eggNOG" id="COG1175">
    <property type="taxonomic scope" value="Bacteria"/>
</dbReference>
<dbReference type="Proteomes" id="UP000003448">
    <property type="component" value="Unassembled WGS sequence"/>
</dbReference>
<dbReference type="Gene3D" id="1.10.3720.10">
    <property type="entry name" value="MetI-like"/>
    <property type="match status" value="2"/>
</dbReference>
<name>I0L347_9ACTN</name>
<keyword evidence="3" id="KW-1003">Cell membrane</keyword>
<feature type="domain" description="ABC transmembrane type-1" evidence="8">
    <location>
        <begin position="385"/>
        <end position="574"/>
    </location>
</feature>
<feature type="transmembrane region" description="Helical" evidence="7">
    <location>
        <begin position="172"/>
        <end position="193"/>
    </location>
</feature>
<evidence type="ECO:0000259" key="8">
    <source>
        <dbReference type="PROSITE" id="PS50928"/>
    </source>
</evidence>
<evidence type="ECO:0000313" key="9">
    <source>
        <dbReference type="EMBL" id="CCH18244.1"/>
    </source>
</evidence>
<keyword evidence="2" id="KW-0813">Transport</keyword>
<evidence type="ECO:0000256" key="7">
    <source>
        <dbReference type="SAM" id="Phobius"/>
    </source>
</evidence>
<feature type="transmembrane region" description="Helical" evidence="7">
    <location>
        <begin position="119"/>
        <end position="140"/>
    </location>
</feature>
<organism evidence="9 10">
    <name type="scientific">Micromonospora lupini str. Lupac 08</name>
    <dbReference type="NCBI Taxonomy" id="1150864"/>
    <lineage>
        <taxon>Bacteria</taxon>
        <taxon>Bacillati</taxon>
        <taxon>Actinomycetota</taxon>
        <taxon>Actinomycetes</taxon>
        <taxon>Micromonosporales</taxon>
        <taxon>Micromonosporaceae</taxon>
        <taxon>Micromonospora</taxon>
    </lineage>
</organism>
<gene>
    <name evidence="9" type="ORF">MILUP08_43149</name>
</gene>
<comment type="caution">
    <text evidence="9">The sequence shown here is derived from an EMBL/GenBank/DDBJ whole genome shotgun (WGS) entry which is preliminary data.</text>
</comment>
<dbReference type="EMBL" id="CAIE01000025">
    <property type="protein sequence ID" value="CCH18244.1"/>
    <property type="molecule type" value="Genomic_DNA"/>
</dbReference>
<evidence type="ECO:0000256" key="2">
    <source>
        <dbReference type="ARBA" id="ARBA00022448"/>
    </source>
</evidence>
<dbReference type="GO" id="GO:0055085">
    <property type="term" value="P:transmembrane transport"/>
    <property type="evidence" value="ECO:0007669"/>
    <property type="project" value="InterPro"/>
</dbReference>
<dbReference type="InterPro" id="IPR000515">
    <property type="entry name" value="MetI-like"/>
</dbReference>
<feature type="transmembrane region" description="Helical" evidence="7">
    <location>
        <begin position="420"/>
        <end position="437"/>
    </location>
</feature>
<dbReference type="InterPro" id="IPR035906">
    <property type="entry name" value="MetI-like_sf"/>
</dbReference>
<keyword evidence="9" id="KW-0762">Sugar transport</keyword>
<evidence type="ECO:0000256" key="6">
    <source>
        <dbReference type="ARBA" id="ARBA00023136"/>
    </source>
</evidence>
<evidence type="ECO:0000256" key="4">
    <source>
        <dbReference type="ARBA" id="ARBA00022692"/>
    </source>
</evidence>
<keyword evidence="6 7" id="KW-0472">Membrane</keyword>
<dbReference type="GO" id="GO:0005886">
    <property type="term" value="C:plasma membrane"/>
    <property type="evidence" value="ECO:0007669"/>
    <property type="project" value="UniProtKB-SubCell"/>
</dbReference>
<keyword evidence="4 7" id="KW-0812">Transmembrane</keyword>
<proteinExistence type="predicted"/>
<feature type="transmembrane region" description="Helical" evidence="7">
    <location>
        <begin position="384"/>
        <end position="408"/>
    </location>
</feature>
<dbReference type="OrthoDB" id="3515028at2"/>
<feature type="transmembrane region" description="Helical" evidence="7">
    <location>
        <begin position="550"/>
        <end position="574"/>
    </location>
</feature>
<evidence type="ECO:0000256" key="1">
    <source>
        <dbReference type="ARBA" id="ARBA00004651"/>
    </source>
</evidence>